<reference evidence="1" key="2">
    <citation type="journal article" date="2015" name="Fish Shellfish Immunol.">
        <title>Early steps in the European eel (Anguilla anguilla)-Vibrio vulnificus interaction in the gills: Role of the RtxA13 toxin.</title>
        <authorList>
            <person name="Callol A."/>
            <person name="Pajuelo D."/>
            <person name="Ebbesson L."/>
            <person name="Teles M."/>
            <person name="MacKenzie S."/>
            <person name="Amaro C."/>
        </authorList>
    </citation>
    <scope>NUCLEOTIDE SEQUENCE</scope>
</reference>
<proteinExistence type="predicted"/>
<accession>A0A0E9TK30</accession>
<name>A0A0E9TK30_ANGAN</name>
<evidence type="ECO:0000313" key="1">
    <source>
        <dbReference type="EMBL" id="JAH53807.1"/>
    </source>
</evidence>
<reference evidence="1" key="1">
    <citation type="submission" date="2014-11" db="EMBL/GenBank/DDBJ databases">
        <authorList>
            <person name="Amaro Gonzalez C."/>
        </authorList>
    </citation>
    <scope>NUCLEOTIDE SEQUENCE</scope>
</reference>
<sequence>MCFHALIELS</sequence>
<organism evidence="1">
    <name type="scientific">Anguilla anguilla</name>
    <name type="common">European freshwater eel</name>
    <name type="synonym">Muraena anguilla</name>
    <dbReference type="NCBI Taxonomy" id="7936"/>
    <lineage>
        <taxon>Eukaryota</taxon>
        <taxon>Metazoa</taxon>
        <taxon>Chordata</taxon>
        <taxon>Craniata</taxon>
        <taxon>Vertebrata</taxon>
        <taxon>Euteleostomi</taxon>
        <taxon>Actinopterygii</taxon>
        <taxon>Neopterygii</taxon>
        <taxon>Teleostei</taxon>
        <taxon>Anguilliformes</taxon>
        <taxon>Anguillidae</taxon>
        <taxon>Anguilla</taxon>
    </lineage>
</organism>
<protein>
    <submittedName>
        <fullName evidence="1">Uncharacterized protein</fullName>
    </submittedName>
</protein>
<dbReference type="EMBL" id="GBXM01054770">
    <property type="protein sequence ID" value="JAH53807.1"/>
    <property type="molecule type" value="Transcribed_RNA"/>
</dbReference>